<evidence type="ECO:0000256" key="2">
    <source>
        <dbReference type="ARBA" id="ARBA00007353"/>
    </source>
</evidence>
<dbReference type="EMBL" id="CP006569">
    <property type="protein sequence ID" value="AHF76831.1"/>
    <property type="molecule type" value="Genomic_DNA"/>
</dbReference>
<comment type="catalytic activity">
    <reaction evidence="8">
        <text>S-methyl-5'-thioadenosine + phosphate = 5-(methylsulfanyl)-alpha-D-ribose 1-phosphate + adenine</text>
        <dbReference type="Rhea" id="RHEA:11852"/>
        <dbReference type="ChEBI" id="CHEBI:16708"/>
        <dbReference type="ChEBI" id="CHEBI:17509"/>
        <dbReference type="ChEBI" id="CHEBI:43474"/>
        <dbReference type="ChEBI" id="CHEBI:58533"/>
        <dbReference type="EC" id="2.4.2.28"/>
    </reaction>
    <physiologicalReaction direction="left-to-right" evidence="8">
        <dbReference type="Rhea" id="RHEA:11853"/>
    </physiologicalReaction>
</comment>
<dbReference type="GO" id="GO:0017061">
    <property type="term" value="F:S-methyl-5-thioadenosine phosphorylase activity"/>
    <property type="evidence" value="ECO:0007669"/>
    <property type="project" value="UniProtKB-EC"/>
</dbReference>
<comment type="similarity">
    <text evidence="2 9">Belongs to the purine nucleoside phosphorylase YfiH/LACC1 family.</text>
</comment>
<comment type="catalytic activity">
    <reaction evidence="7">
        <text>adenosine + phosphate = alpha-D-ribose 1-phosphate + adenine</text>
        <dbReference type="Rhea" id="RHEA:27642"/>
        <dbReference type="ChEBI" id="CHEBI:16335"/>
        <dbReference type="ChEBI" id="CHEBI:16708"/>
        <dbReference type="ChEBI" id="CHEBI:43474"/>
        <dbReference type="ChEBI" id="CHEBI:57720"/>
        <dbReference type="EC" id="2.4.2.1"/>
    </reaction>
    <physiologicalReaction direction="left-to-right" evidence="7">
        <dbReference type="Rhea" id="RHEA:27643"/>
    </physiologicalReaction>
</comment>
<evidence type="ECO:0000256" key="1">
    <source>
        <dbReference type="ARBA" id="ARBA00000553"/>
    </source>
</evidence>
<dbReference type="GO" id="GO:0005507">
    <property type="term" value="F:copper ion binding"/>
    <property type="evidence" value="ECO:0007669"/>
    <property type="project" value="TreeGrafter"/>
</dbReference>
<organism evidence="11 12">
    <name type="scientific">Sodalis praecaptivus</name>
    <dbReference type="NCBI Taxonomy" id="1239307"/>
    <lineage>
        <taxon>Bacteria</taxon>
        <taxon>Pseudomonadati</taxon>
        <taxon>Pseudomonadota</taxon>
        <taxon>Gammaproteobacteria</taxon>
        <taxon>Enterobacterales</taxon>
        <taxon>Bruguierivoracaceae</taxon>
        <taxon>Sodalis</taxon>
    </lineage>
</organism>
<protein>
    <recommendedName>
        <fullName evidence="9">Purine nucleoside phosphorylase</fullName>
    </recommendedName>
</protein>
<comment type="catalytic activity">
    <reaction evidence="1">
        <text>inosine + phosphate = alpha-D-ribose 1-phosphate + hypoxanthine</text>
        <dbReference type="Rhea" id="RHEA:27646"/>
        <dbReference type="ChEBI" id="CHEBI:17368"/>
        <dbReference type="ChEBI" id="CHEBI:17596"/>
        <dbReference type="ChEBI" id="CHEBI:43474"/>
        <dbReference type="ChEBI" id="CHEBI:57720"/>
        <dbReference type="EC" id="2.4.2.1"/>
    </reaction>
    <physiologicalReaction direction="left-to-right" evidence="1">
        <dbReference type="Rhea" id="RHEA:27647"/>
    </physiologicalReaction>
</comment>
<accession>W0HSM5</accession>
<dbReference type="InterPro" id="IPR003730">
    <property type="entry name" value="Cu_polyphenol_OxRdtase"/>
</dbReference>
<evidence type="ECO:0000256" key="4">
    <source>
        <dbReference type="ARBA" id="ARBA00022723"/>
    </source>
</evidence>
<dbReference type="Gene3D" id="3.60.140.10">
    <property type="entry name" value="CNF1/YfiH-like putative cysteine hydrolases"/>
    <property type="match status" value="1"/>
</dbReference>
<dbReference type="NCBIfam" id="TIGR00726">
    <property type="entry name" value="peptidoglycan editing factor PgeF"/>
    <property type="match status" value="1"/>
</dbReference>
<evidence type="ECO:0000256" key="7">
    <source>
        <dbReference type="ARBA" id="ARBA00048968"/>
    </source>
</evidence>
<dbReference type="Proteomes" id="UP000019028">
    <property type="component" value="Chromosome"/>
</dbReference>
<evidence type="ECO:0000313" key="12">
    <source>
        <dbReference type="Proteomes" id="UP000019028"/>
    </source>
</evidence>
<dbReference type="AlphaFoldDB" id="W0HSM5"/>
<proteinExistence type="inferred from homology"/>
<evidence type="ECO:0000313" key="11">
    <source>
        <dbReference type="EMBL" id="AHF76831.1"/>
    </source>
</evidence>
<feature type="compositionally biased region" description="Polar residues" evidence="10">
    <location>
        <begin position="221"/>
        <end position="230"/>
    </location>
</feature>
<dbReference type="SUPFAM" id="SSF64438">
    <property type="entry name" value="CNF1/YfiH-like putative cysteine hydrolases"/>
    <property type="match status" value="1"/>
</dbReference>
<feature type="region of interest" description="Disordered" evidence="10">
    <location>
        <begin position="207"/>
        <end position="230"/>
    </location>
</feature>
<keyword evidence="12" id="KW-1185">Reference proteome</keyword>
<evidence type="ECO:0000256" key="9">
    <source>
        <dbReference type="RuleBase" id="RU361274"/>
    </source>
</evidence>
<dbReference type="PATRIC" id="fig|1239307.3.peg.1949"/>
<dbReference type="KEGG" id="sod:Sant_1778"/>
<dbReference type="OrthoDB" id="4279at2"/>
<keyword evidence="4" id="KW-0479">Metal-binding</keyword>
<keyword evidence="3" id="KW-0808">Transferase</keyword>
<dbReference type="InterPro" id="IPR011324">
    <property type="entry name" value="Cytotoxic_necrot_fac-like_cat"/>
</dbReference>
<sequence length="241" mass="25796">MTAYSSLLSPIHGVAHGFGDKASLMPEVLQAWQTTLPDKKQVHGTDIGWVSRPGEALGELDGVVTDVPGILLTVLTADCLPVLFCRRDGRRIGAVHAGWRGLLAGILGQFAATLNAAGDSPSRWVAAIGPAAGPCCYEVSQTLVEEFTQRLPFPAALISPRPRYLDLAAIARQQLLTLGFSAVDALGHCTLCHPAPAPEQGMRYTSFRRNSQQRERDPTHPTISGRNQHSGLIILPDHGAV</sequence>
<keyword evidence="5" id="KW-0862">Zinc</keyword>
<evidence type="ECO:0000256" key="10">
    <source>
        <dbReference type="SAM" id="MobiDB-lite"/>
    </source>
</evidence>
<evidence type="ECO:0000256" key="8">
    <source>
        <dbReference type="ARBA" id="ARBA00049893"/>
    </source>
</evidence>
<dbReference type="InterPro" id="IPR038371">
    <property type="entry name" value="Cu_polyphenol_OxRdtase_sf"/>
</dbReference>
<dbReference type="PANTHER" id="PTHR30616">
    <property type="entry name" value="UNCHARACTERIZED PROTEIN YFIH"/>
    <property type="match status" value="1"/>
</dbReference>
<dbReference type="Pfam" id="PF02578">
    <property type="entry name" value="Cu-oxidase_4"/>
    <property type="match status" value="1"/>
</dbReference>
<evidence type="ECO:0000256" key="5">
    <source>
        <dbReference type="ARBA" id="ARBA00022833"/>
    </source>
</evidence>
<comment type="catalytic activity">
    <reaction evidence="6">
        <text>adenosine + H2O + H(+) = inosine + NH4(+)</text>
        <dbReference type="Rhea" id="RHEA:24408"/>
        <dbReference type="ChEBI" id="CHEBI:15377"/>
        <dbReference type="ChEBI" id="CHEBI:15378"/>
        <dbReference type="ChEBI" id="CHEBI:16335"/>
        <dbReference type="ChEBI" id="CHEBI:17596"/>
        <dbReference type="ChEBI" id="CHEBI:28938"/>
        <dbReference type="EC" id="3.5.4.4"/>
    </reaction>
    <physiologicalReaction direction="left-to-right" evidence="6">
        <dbReference type="Rhea" id="RHEA:24409"/>
    </physiologicalReaction>
</comment>
<dbReference type="HOGENOM" id="CLU_065784_1_2_6"/>
<dbReference type="CDD" id="cd16833">
    <property type="entry name" value="YfiH"/>
    <property type="match status" value="1"/>
</dbReference>
<reference evidence="11 12" key="1">
    <citation type="journal article" date="2014" name="Genome Biol. Evol.">
        <title>Genome degeneration and adaptation in a nascent stage of symbiosis.</title>
        <authorList>
            <person name="Oakeson K.F."/>
            <person name="Gil R."/>
            <person name="Clayton A.L."/>
            <person name="Dunn D.M."/>
            <person name="von Niederhausern A.C."/>
            <person name="Hamil C."/>
            <person name="Aoyagi A."/>
            <person name="Duval B."/>
            <person name="Baca A."/>
            <person name="Silva F.J."/>
            <person name="Vallier A."/>
            <person name="Jackson D.G."/>
            <person name="Latorre A."/>
            <person name="Weiss R.B."/>
            <person name="Heddi A."/>
            <person name="Moya A."/>
            <person name="Dale C."/>
        </authorList>
    </citation>
    <scope>NUCLEOTIDE SEQUENCE [LARGE SCALE GENOMIC DNA]</scope>
    <source>
        <strain evidence="11 12">HS1</strain>
    </source>
</reference>
<gene>
    <name evidence="11" type="ORF">Sant_1778</name>
</gene>
<dbReference type="RefSeq" id="WP_025421960.1">
    <property type="nucleotide sequence ID" value="NZ_CP006569.1"/>
</dbReference>
<evidence type="ECO:0000256" key="6">
    <source>
        <dbReference type="ARBA" id="ARBA00047989"/>
    </source>
</evidence>
<dbReference type="PANTHER" id="PTHR30616:SF3">
    <property type="entry name" value="PURINE NUCLEOSIDE PHOSPHORYLASE"/>
    <property type="match status" value="1"/>
</dbReference>
<evidence type="ECO:0000256" key="3">
    <source>
        <dbReference type="ARBA" id="ARBA00022679"/>
    </source>
</evidence>
<name>W0HSM5_9GAMM</name>